<keyword evidence="2" id="KW-1185">Reference proteome</keyword>
<proteinExistence type="predicted"/>
<dbReference type="AlphaFoldDB" id="A0AAV0VXJ9"/>
<accession>A0AAV0VXJ9</accession>
<evidence type="ECO:0000313" key="1">
    <source>
        <dbReference type="EMBL" id="CAI6349032.1"/>
    </source>
</evidence>
<comment type="caution">
    <text evidence="1">The sequence shown here is derived from an EMBL/GenBank/DDBJ whole genome shotgun (WGS) entry which is preliminary data.</text>
</comment>
<reference evidence="1 2" key="1">
    <citation type="submission" date="2023-01" db="EMBL/GenBank/DDBJ databases">
        <authorList>
            <person name="Whitehead M."/>
        </authorList>
    </citation>
    <scope>NUCLEOTIDE SEQUENCE [LARGE SCALE GENOMIC DNA]</scope>
</reference>
<name>A0AAV0VXJ9_9HEMI</name>
<evidence type="ECO:0000313" key="2">
    <source>
        <dbReference type="Proteomes" id="UP001160148"/>
    </source>
</evidence>
<protein>
    <submittedName>
        <fullName evidence="1">Uncharacterized protein</fullName>
    </submittedName>
</protein>
<gene>
    <name evidence="1" type="ORF">MEUPH1_LOCUS5645</name>
</gene>
<dbReference type="Proteomes" id="UP001160148">
    <property type="component" value="Unassembled WGS sequence"/>
</dbReference>
<sequence>MIKVDHSDCPYTFQQSWLRSSLLNGLTADSRPPAVSRSGTWASLIIVANDDSRFAPGGDDAYYRNDPVKYDLNVFSATAPYL</sequence>
<dbReference type="EMBL" id="CARXXK010000001">
    <property type="protein sequence ID" value="CAI6349032.1"/>
    <property type="molecule type" value="Genomic_DNA"/>
</dbReference>
<organism evidence="1 2">
    <name type="scientific">Macrosiphum euphorbiae</name>
    <name type="common">potato aphid</name>
    <dbReference type="NCBI Taxonomy" id="13131"/>
    <lineage>
        <taxon>Eukaryota</taxon>
        <taxon>Metazoa</taxon>
        <taxon>Ecdysozoa</taxon>
        <taxon>Arthropoda</taxon>
        <taxon>Hexapoda</taxon>
        <taxon>Insecta</taxon>
        <taxon>Pterygota</taxon>
        <taxon>Neoptera</taxon>
        <taxon>Paraneoptera</taxon>
        <taxon>Hemiptera</taxon>
        <taxon>Sternorrhyncha</taxon>
        <taxon>Aphidomorpha</taxon>
        <taxon>Aphidoidea</taxon>
        <taxon>Aphididae</taxon>
        <taxon>Macrosiphini</taxon>
        <taxon>Macrosiphum</taxon>
    </lineage>
</organism>